<evidence type="ECO:0000313" key="2">
    <source>
        <dbReference type="Proteomes" id="UP000198243"/>
    </source>
</evidence>
<evidence type="ECO:0000313" key="1">
    <source>
        <dbReference type="EMBL" id="SCE86112.1"/>
    </source>
</evidence>
<dbReference type="AlphaFoldDB" id="A0A1C4VQ24"/>
<protein>
    <submittedName>
        <fullName evidence="1">Uncharacterized protein</fullName>
    </submittedName>
</protein>
<name>A0A1C4VQ24_9ACTN</name>
<sequence>MALRCLAETQADDPGVRERITPSECRLTEIKLESVGSAGCRS</sequence>
<gene>
    <name evidence="1" type="ORF">GA0070607_2478</name>
</gene>
<keyword evidence="2" id="KW-1185">Reference proteome</keyword>
<accession>A0A1C4VQ24</accession>
<dbReference type="Proteomes" id="UP000198243">
    <property type="component" value="Chromosome I"/>
</dbReference>
<dbReference type="EMBL" id="LT607412">
    <property type="protein sequence ID" value="SCE86112.1"/>
    <property type="molecule type" value="Genomic_DNA"/>
</dbReference>
<organism evidence="1 2">
    <name type="scientific">Micromonospora coriariae</name>
    <dbReference type="NCBI Taxonomy" id="285665"/>
    <lineage>
        <taxon>Bacteria</taxon>
        <taxon>Bacillati</taxon>
        <taxon>Actinomycetota</taxon>
        <taxon>Actinomycetes</taxon>
        <taxon>Micromonosporales</taxon>
        <taxon>Micromonosporaceae</taxon>
        <taxon>Micromonospora</taxon>
    </lineage>
</organism>
<reference evidence="2" key="1">
    <citation type="submission" date="2016-06" db="EMBL/GenBank/DDBJ databases">
        <authorList>
            <person name="Varghese N."/>
            <person name="Submissions Spin"/>
        </authorList>
    </citation>
    <scope>NUCLEOTIDE SEQUENCE [LARGE SCALE GENOMIC DNA]</scope>
    <source>
        <strain evidence="2">DSM 44875</strain>
    </source>
</reference>
<proteinExistence type="predicted"/>